<gene>
    <name evidence="4" type="ORF">QQS21_009720</name>
</gene>
<dbReference type="Gene3D" id="3.40.50.720">
    <property type="entry name" value="NAD(P)-binding Rossmann-like Domain"/>
    <property type="match status" value="1"/>
</dbReference>
<dbReference type="Gene3D" id="3.90.180.10">
    <property type="entry name" value="Medium-chain alcohol dehydrogenases, catalytic domain"/>
    <property type="match status" value="1"/>
</dbReference>
<dbReference type="Proteomes" id="UP001251528">
    <property type="component" value="Unassembled WGS sequence"/>
</dbReference>
<evidence type="ECO:0000313" key="4">
    <source>
        <dbReference type="EMBL" id="KAK2592575.1"/>
    </source>
</evidence>
<evidence type="ECO:0000256" key="1">
    <source>
        <dbReference type="ARBA" id="ARBA00008072"/>
    </source>
</evidence>
<comment type="caution">
    <text evidence="4">The sequence shown here is derived from an EMBL/GenBank/DDBJ whole genome shotgun (WGS) entry which is preliminary data.</text>
</comment>
<organism evidence="4 5">
    <name type="scientific">Conoideocrella luteorostrata</name>
    <dbReference type="NCBI Taxonomy" id="1105319"/>
    <lineage>
        <taxon>Eukaryota</taxon>
        <taxon>Fungi</taxon>
        <taxon>Dikarya</taxon>
        <taxon>Ascomycota</taxon>
        <taxon>Pezizomycotina</taxon>
        <taxon>Sordariomycetes</taxon>
        <taxon>Hypocreomycetidae</taxon>
        <taxon>Hypocreales</taxon>
        <taxon>Clavicipitaceae</taxon>
        <taxon>Conoideocrella</taxon>
    </lineage>
</organism>
<keyword evidence="2" id="KW-0560">Oxidoreductase</keyword>
<dbReference type="GO" id="GO:0016651">
    <property type="term" value="F:oxidoreductase activity, acting on NAD(P)H"/>
    <property type="evidence" value="ECO:0007669"/>
    <property type="project" value="InterPro"/>
</dbReference>
<dbReference type="Pfam" id="PF08240">
    <property type="entry name" value="ADH_N"/>
    <property type="match status" value="1"/>
</dbReference>
<dbReference type="EMBL" id="JASWJB010000258">
    <property type="protein sequence ID" value="KAK2592575.1"/>
    <property type="molecule type" value="Genomic_DNA"/>
</dbReference>
<sequence length="345" mass="37539">MATQRAIVIQGPGVAKLVNDRLIPVLQDDSILVKTVTVGLNPTDWKHIDFFAPIEGLLVGCDYAGIVEAVGSKVTKDFQVGDRIAGGAHGSNIVRPEDGTFAEHIIVKGDLQIKIPDNVTFEQAATLGIGITTIGQSLYQNFNLPRVNELTKKHGTILIYGGSTATGTLAIQYAKLSGYTVLATSSPRNFELLKSLGADLIFDYNDPQVAQKIRKLTDNKLVLAFDTISTAESAQICADALTTGSGAAYHALLHVKFPRDDVKSTMSVYYTQFGRAFKFSDTRIPAKPEDFEFAAQFWDEARELLATGKLKPHPARVGDGLENVLEGLKDLKENRVSGEKLVYRV</sequence>
<dbReference type="SUPFAM" id="SSF50129">
    <property type="entry name" value="GroES-like"/>
    <property type="match status" value="1"/>
</dbReference>
<name>A0AAJ0FXJ2_9HYPO</name>
<dbReference type="InterPro" id="IPR047122">
    <property type="entry name" value="Trans-enoyl_RdTase-like"/>
</dbReference>
<dbReference type="SMART" id="SM00829">
    <property type="entry name" value="PKS_ER"/>
    <property type="match status" value="1"/>
</dbReference>
<evidence type="ECO:0000259" key="3">
    <source>
        <dbReference type="SMART" id="SM00829"/>
    </source>
</evidence>
<dbReference type="PANTHER" id="PTHR45348:SF2">
    <property type="entry name" value="ZINC-TYPE ALCOHOL DEHYDROGENASE-LIKE PROTEIN C2E1P3.01"/>
    <property type="match status" value="1"/>
</dbReference>
<dbReference type="InterPro" id="IPR013149">
    <property type="entry name" value="ADH-like_C"/>
</dbReference>
<dbReference type="InterPro" id="IPR013154">
    <property type="entry name" value="ADH-like_N"/>
</dbReference>
<dbReference type="InterPro" id="IPR020843">
    <property type="entry name" value="ER"/>
</dbReference>
<dbReference type="SUPFAM" id="SSF51735">
    <property type="entry name" value="NAD(P)-binding Rossmann-fold domains"/>
    <property type="match status" value="1"/>
</dbReference>
<evidence type="ECO:0000313" key="5">
    <source>
        <dbReference type="Proteomes" id="UP001251528"/>
    </source>
</evidence>
<dbReference type="CDD" id="cd08249">
    <property type="entry name" value="enoyl_reductase_like"/>
    <property type="match status" value="1"/>
</dbReference>
<dbReference type="AlphaFoldDB" id="A0AAJ0FXJ2"/>
<proteinExistence type="inferred from homology"/>
<comment type="similarity">
    <text evidence="1">Belongs to the zinc-containing alcohol dehydrogenase family.</text>
</comment>
<keyword evidence="5" id="KW-1185">Reference proteome</keyword>
<dbReference type="InterPro" id="IPR011032">
    <property type="entry name" value="GroES-like_sf"/>
</dbReference>
<dbReference type="PANTHER" id="PTHR45348">
    <property type="entry name" value="HYPOTHETICAL OXIDOREDUCTASE (EUROFUNG)"/>
    <property type="match status" value="1"/>
</dbReference>
<dbReference type="Pfam" id="PF00107">
    <property type="entry name" value="ADH_zinc_N"/>
    <property type="match status" value="1"/>
</dbReference>
<dbReference type="InterPro" id="IPR036291">
    <property type="entry name" value="NAD(P)-bd_dom_sf"/>
</dbReference>
<feature type="domain" description="Enoyl reductase (ER)" evidence="3">
    <location>
        <begin position="13"/>
        <end position="342"/>
    </location>
</feature>
<reference evidence="4" key="1">
    <citation type="submission" date="2023-06" db="EMBL/GenBank/DDBJ databases">
        <title>Conoideocrella luteorostrata (Hypocreales: Clavicipitaceae), a potential biocontrol fungus for elongate hemlock scale in United States Christmas tree production areas.</title>
        <authorList>
            <person name="Barrett H."/>
            <person name="Lovett B."/>
            <person name="Macias A.M."/>
            <person name="Stajich J.E."/>
            <person name="Kasson M.T."/>
        </authorList>
    </citation>
    <scope>NUCLEOTIDE SEQUENCE</scope>
    <source>
        <strain evidence="4">ARSEF 14590</strain>
    </source>
</reference>
<protein>
    <recommendedName>
        <fullName evidence="3">Enoyl reductase (ER) domain-containing protein</fullName>
    </recommendedName>
</protein>
<evidence type="ECO:0000256" key="2">
    <source>
        <dbReference type="ARBA" id="ARBA00023002"/>
    </source>
</evidence>
<accession>A0AAJ0FXJ2</accession>